<evidence type="ECO:0000259" key="3">
    <source>
        <dbReference type="Pfam" id="PF00823"/>
    </source>
</evidence>
<sequence length="320" mass="32134">MDPRTGFTGVDWSARPAERLRADLMAGAGPIPLGDCAQAWASAADDLAALVIRTRRAAAAISAHWDSPGASQAVTVLGRLPGWLDALARRAQQERDLARAAMSAVEAARLSMPAAAVLDDARARVVALGNTIGFAAMMTGGVARSERALAESAAAAARVMADYERSSTEAATTPRPPLPAPVLTRADGASAPATASRGASGGAGGAVAASVPRVLGAFSAPRFAGGRVVGDARSGDGQRQSQTAAGDPAHRVGGVGPVAPPAGTAGSSRGASASTDTAFTVPLAAVDDASDEPLTWAELTTHDQVRVCGEPTKDSDRTTV</sequence>
<dbReference type="AlphaFoldDB" id="G7H281"/>
<dbReference type="InterPro" id="IPR038332">
    <property type="entry name" value="PPE_sf"/>
</dbReference>
<evidence type="ECO:0000256" key="2">
    <source>
        <dbReference type="SAM" id="MobiDB-lite"/>
    </source>
</evidence>
<dbReference type="SUPFAM" id="SSF140459">
    <property type="entry name" value="PE/PPE dimer-like"/>
    <property type="match status" value="1"/>
</dbReference>
<comment type="caution">
    <text evidence="4">The sequence shown here is derived from an EMBL/GenBank/DDBJ whole genome shotgun (WGS) entry which is preliminary data.</text>
</comment>
<dbReference type="InterPro" id="IPR000030">
    <property type="entry name" value="PPE_dom"/>
</dbReference>
<dbReference type="OrthoDB" id="4760568at2"/>
<evidence type="ECO:0000313" key="5">
    <source>
        <dbReference type="Proteomes" id="UP000035088"/>
    </source>
</evidence>
<feature type="compositionally biased region" description="Low complexity" evidence="2">
    <location>
        <begin position="181"/>
        <end position="198"/>
    </location>
</feature>
<organism evidence="4 5">
    <name type="scientific">Gordonia araii NBRC 100433</name>
    <dbReference type="NCBI Taxonomy" id="1073574"/>
    <lineage>
        <taxon>Bacteria</taxon>
        <taxon>Bacillati</taxon>
        <taxon>Actinomycetota</taxon>
        <taxon>Actinomycetes</taxon>
        <taxon>Mycobacteriales</taxon>
        <taxon>Gordoniaceae</taxon>
        <taxon>Gordonia</taxon>
    </lineage>
</organism>
<dbReference type="RefSeq" id="WP_007322031.1">
    <property type="nucleotide sequence ID" value="NZ_BAEE01000050.1"/>
</dbReference>
<dbReference type="Pfam" id="PF00823">
    <property type="entry name" value="PPE"/>
    <property type="match status" value="1"/>
</dbReference>
<dbReference type="EMBL" id="BAEE01000050">
    <property type="protein sequence ID" value="GAB09956.1"/>
    <property type="molecule type" value="Genomic_DNA"/>
</dbReference>
<keyword evidence="5" id="KW-1185">Reference proteome</keyword>
<comment type="similarity">
    <text evidence="1">Belongs to the mycobacterial PPE family.</text>
</comment>
<protein>
    <recommendedName>
        <fullName evidence="3">PPE domain-containing protein</fullName>
    </recommendedName>
</protein>
<feature type="region of interest" description="Disordered" evidence="2">
    <location>
        <begin position="226"/>
        <end position="273"/>
    </location>
</feature>
<dbReference type="Gene3D" id="1.20.1260.20">
    <property type="entry name" value="PPE superfamily"/>
    <property type="match status" value="1"/>
</dbReference>
<accession>G7H281</accession>
<dbReference type="STRING" id="1073574.GOARA_050_00180"/>
<evidence type="ECO:0000313" key="4">
    <source>
        <dbReference type="EMBL" id="GAB09956.1"/>
    </source>
</evidence>
<evidence type="ECO:0000256" key="1">
    <source>
        <dbReference type="ARBA" id="ARBA00010652"/>
    </source>
</evidence>
<feature type="compositionally biased region" description="Low complexity" evidence="2">
    <location>
        <begin position="261"/>
        <end position="273"/>
    </location>
</feature>
<feature type="domain" description="PPE" evidence="3">
    <location>
        <begin position="11"/>
        <end position="173"/>
    </location>
</feature>
<name>G7H281_9ACTN</name>
<feature type="region of interest" description="Disordered" evidence="2">
    <location>
        <begin position="166"/>
        <end position="206"/>
    </location>
</feature>
<dbReference type="Proteomes" id="UP000035088">
    <property type="component" value="Unassembled WGS sequence"/>
</dbReference>
<gene>
    <name evidence="4" type="ORF">GOARA_050_00180</name>
</gene>
<reference evidence="4 5" key="1">
    <citation type="submission" date="2011-11" db="EMBL/GenBank/DDBJ databases">
        <title>Whole genome shotgun sequence of Gordonia araii NBRC 100433.</title>
        <authorList>
            <person name="Yoshida Y."/>
            <person name="Hosoyama A."/>
            <person name="Tsuchikane K."/>
            <person name="Katsumata H."/>
            <person name="Yamazaki S."/>
            <person name="Fujita N."/>
        </authorList>
    </citation>
    <scope>NUCLEOTIDE SEQUENCE [LARGE SCALE GENOMIC DNA]</scope>
    <source>
        <strain evidence="4 5">NBRC 100433</strain>
    </source>
</reference>
<proteinExistence type="inferred from homology"/>